<dbReference type="GO" id="GO:0012505">
    <property type="term" value="C:endomembrane system"/>
    <property type="evidence" value="ECO:0007669"/>
    <property type="project" value="UniProtKB-SubCell"/>
</dbReference>
<dbReference type="InterPro" id="IPR050685">
    <property type="entry name" value="LDLR"/>
</dbReference>
<dbReference type="PRINTS" id="PR00261">
    <property type="entry name" value="LDLRECEPTOR"/>
</dbReference>
<evidence type="ECO:0000256" key="8">
    <source>
        <dbReference type="PROSITE-ProRule" id="PRU00124"/>
    </source>
</evidence>
<keyword evidence="10" id="KW-1185">Reference proteome</keyword>
<evidence type="ECO:0000256" key="4">
    <source>
        <dbReference type="ARBA" id="ARBA00022737"/>
    </source>
</evidence>
<comment type="subcellular location">
    <subcellularLocation>
        <location evidence="2">Endomembrane system</location>
    </subcellularLocation>
    <subcellularLocation>
        <location evidence="1">Membrane</location>
        <topology evidence="1">Single-pass membrane protein</topology>
    </subcellularLocation>
</comment>
<evidence type="ECO:0000256" key="5">
    <source>
        <dbReference type="ARBA" id="ARBA00022989"/>
    </source>
</evidence>
<organism evidence="9 10">
    <name type="scientific">Aromia moschata</name>
    <dbReference type="NCBI Taxonomy" id="1265417"/>
    <lineage>
        <taxon>Eukaryota</taxon>
        <taxon>Metazoa</taxon>
        <taxon>Ecdysozoa</taxon>
        <taxon>Arthropoda</taxon>
        <taxon>Hexapoda</taxon>
        <taxon>Insecta</taxon>
        <taxon>Pterygota</taxon>
        <taxon>Neoptera</taxon>
        <taxon>Endopterygota</taxon>
        <taxon>Coleoptera</taxon>
        <taxon>Polyphaga</taxon>
        <taxon>Cucujiformia</taxon>
        <taxon>Chrysomeloidea</taxon>
        <taxon>Cerambycidae</taxon>
        <taxon>Cerambycinae</taxon>
        <taxon>Callichromatini</taxon>
        <taxon>Aromia</taxon>
    </lineage>
</organism>
<comment type="caution">
    <text evidence="8">Lacks conserved residue(s) required for the propagation of feature annotation.</text>
</comment>
<dbReference type="Pfam" id="PF00057">
    <property type="entry name" value="Ldl_recept_a"/>
    <property type="match status" value="1"/>
</dbReference>
<keyword evidence="4" id="KW-0677">Repeat</keyword>
<dbReference type="PROSITE" id="PS01209">
    <property type="entry name" value="LDLRA_1"/>
    <property type="match status" value="1"/>
</dbReference>
<feature type="disulfide bond" evidence="8">
    <location>
        <begin position="85"/>
        <end position="100"/>
    </location>
</feature>
<dbReference type="InterPro" id="IPR002172">
    <property type="entry name" value="LDrepeatLR_classA_rpt"/>
</dbReference>
<evidence type="ECO:0000256" key="1">
    <source>
        <dbReference type="ARBA" id="ARBA00004167"/>
    </source>
</evidence>
<dbReference type="PANTHER" id="PTHR24270:SF62">
    <property type="entry name" value="LOW-DENSITY LIPOPROTEIN RECEPTOR-RELATED PROTEIN 2"/>
    <property type="match status" value="1"/>
</dbReference>
<dbReference type="Gene3D" id="2.10.25.10">
    <property type="entry name" value="Laminin"/>
    <property type="match status" value="1"/>
</dbReference>
<dbReference type="EMBL" id="JAPWTK010000179">
    <property type="protein sequence ID" value="KAJ8946707.1"/>
    <property type="molecule type" value="Genomic_DNA"/>
</dbReference>
<dbReference type="GO" id="GO:0005886">
    <property type="term" value="C:plasma membrane"/>
    <property type="evidence" value="ECO:0007669"/>
    <property type="project" value="TreeGrafter"/>
</dbReference>
<name>A0AAV8Y5F7_9CUCU</name>
<dbReference type="PROSITE" id="PS50068">
    <property type="entry name" value="LDLRA_2"/>
    <property type="match status" value="1"/>
</dbReference>
<keyword evidence="7 8" id="KW-1015">Disulfide bond</keyword>
<evidence type="ECO:0000256" key="2">
    <source>
        <dbReference type="ARBA" id="ARBA00004308"/>
    </source>
</evidence>
<dbReference type="GO" id="GO:0016192">
    <property type="term" value="P:vesicle-mediated transport"/>
    <property type="evidence" value="ECO:0007669"/>
    <property type="project" value="UniProtKB-ARBA"/>
</dbReference>
<evidence type="ECO:0000313" key="9">
    <source>
        <dbReference type="EMBL" id="KAJ8946707.1"/>
    </source>
</evidence>
<dbReference type="InterPro" id="IPR023415">
    <property type="entry name" value="LDLR_class-A_CS"/>
</dbReference>
<gene>
    <name evidence="9" type="ORF">NQ318_006965</name>
</gene>
<dbReference type="Proteomes" id="UP001162162">
    <property type="component" value="Unassembled WGS sequence"/>
</dbReference>
<keyword evidence="6" id="KW-0472">Membrane</keyword>
<dbReference type="SUPFAM" id="SSF57424">
    <property type="entry name" value="LDL receptor-like module"/>
    <property type="match status" value="2"/>
</dbReference>
<accession>A0AAV8Y5F7</accession>
<evidence type="ECO:0000256" key="3">
    <source>
        <dbReference type="ARBA" id="ARBA00022692"/>
    </source>
</evidence>
<dbReference type="AlphaFoldDB" id="A0AAV8Y5F7"/>
<dbReference type="Gene3D" id="4.10.400.10">
    <property type="entry name" value="Low-density Lipoprotein Receptor"/>
    <property type="match status" value="2"/>
</dbReference>
<keyword evidence="3" id="KW-0812">Transmembrane</keyword>
<dbReference type="SMART" id="SM00192">
    <property type="entry name" value="LDLa"/>
    <property type="match status" value="2"/>
</dbReference>
<protein>
    <submittedName>
        <fullName evidence="9">Uncharacterized protein</fullName>
    </submittedName>
</protein>
<dbReference type="InterPro" id="IPR036055">
    <property type="entry name" value="LDL_receptor-like_sf"/>
</dbReference>
<evidence type="ECO:0000256" key="7">
    <source>
        <dbReference type="ARBA" id="ARBA00023157"/>
    </source>
</evidence>
<evidence type="ECO:0000313" key="10">
    <source>
        <dbReference type="Proteomes" id="UP001162162"/>
    </source>
</evidence>
<proteinExistence type="predicted"/>
<reference evidence="9" key="1">
    <citation type="journal article" date="2023" name="Insect Mol. Biol.">
        <title>Genome sequencing provides insights into the evolution of gene families encoding plant cell wall-degrading enzymes in longhorned beetles.</title>
        <authorList>
            <person name="Shin N.R."/>
            <person name="Okamura Y."/>
            <person name="Kirsch R."/>
            <person name="Pauchet Y."/>
        </authorList>
    </citation>
    <scope>NUCLEOTIDE SEQUENCE</scope>
    <source>
        <strain evidence="9">AMC_N1</strain>
    </source>
</reference>
<comment type="caution">
    <text evidence="9">The sequence shown here is derived from an EMBL/GenBank/DDBJ whole genome shotgun (WGS) entry which is preliminary data.</text>
</comment>
<evidence type="ECO:0000256" key="6">
    <source>
        <dbReference type="ARBA" id="ARBA00023136"/>
    </source>
</evidence>
<keyword evidence="5" id="KW-1133">Transmembrane helix</keyword>
<dbReference type="CDD" id="cd00112">
    <property type="entry name" value="LDLa"/>
    <property type="match status" value="1"/>
</dbReference>
<dbReference type="PANTHER" id="PTHR24270">
    <property type="entry name" value="LOW-DENSITY LIPOPROTEIN RECEPTOR-RELATED"/>
    <property type="match status" value="1"/>
</dbReference>
<sequence length="166" mass="18636">MIQFIKSLGEISIDDIYLTSLIQSLSSVLGETNKNTWVCDGYHDCNHGEDEAKCEIVCDVSKFPCSGLSPNDNTTEFCINRKHMCDGQKDCPKGEDEENCSTKRECEHDTKCKQLCVTTADGKKGCSCLNGYHLASDGYTYNSDVIVLYNCINFKWISFAVLEILW</sequence>